<protein>
    <submittedName>
        <fullName evidence="2">Uncharacterized protein</fullName>
    </submittedName>
</protein>
<evidence type="ECO:0000313" key="3">
    <source>
        <dbReference type="Proteomes" id="UP000823775"/>
    </source>
</evidence>
<dbReference type="EMBL" id="JACEIK010001035">
    <property type="protein sequence ID" value="MCD7465285.1"/>
    <property type="molecule type" value="Genomic_DNA"/>
</dbReference>
<organism evidence="2 3">
    <name type="scientific">Datura stramonium</name>
    <name type="common">Jimsonweed</name>
    <name type="synonym">Common thornapple</name>
    <dbReference type="NCBI Taxonomy" id="4076"/>
    <lineage>
        <taxon>Eukaryota</taxon>
        <taxon>Viridiplantae</taxon>
        <taxon>Streptophyta</taxon>
        <taxon>Embryophyta</taxon>
        <taxon>Tracheophyta</taxon>
        <taxon>Spermatophyta</taxon>
        <taxon>Magnoliopsida</taxon>
        <taxon>eudicotyledons</taxon>
        <taxon>Gunneridae</taxon>
        <taxon>Pentapetalae</taxon>
        <taxon>asterids</taxon>
        <taxon>lamiids</taxon>
        <taxon>Solanales</taxon>
        <taxon>Solanaceae</taxon>
        <taxon>Solanoideae</taxon>
        <taxon>Datureae</taxon>
        <taxon>Datura</taxon>
    </lineage>
</organism>
<name>A0ABS8T2N0_DATST</name>
<evidence type="ECO:0000313" key="2">
    <source>
        <dbReference type="EMBL" id="MCD7465285.1"/>
    </source>
</evidence>
<evidence type="ECO:0000256" key="1">
    <source>
        <dbReference type="SAM" id="MobiDB-lite"/>
    </source>
</evidence>
<gene>
    <name evidence="2" type="ORF">HAX54_000974</name>
</gene>
<keyword evidence="3" id="KW-1185">Reference proteome</keyword>
<proteinExistence type="predicted"/>
<feature type="region of interest" description="Disordered" evidence="1">
    <location>
        <begin position="72"/>
        <end position="93"/>
    </location>
</feature>
<accession>A0ABS8T2N0</accession>
<sequence>MEEVWCDGLCDTLRYCKFLEVEFLVKDRVESVSWSIFGEMASMTRPRSEIFQQKNKGFRLGIGMTEGMTARHTTDGGVDSCHPVNGPSPVPSRSGPFSFRVIELATDYQASDGSSWKLSPRPRFSFHLFQCDGRCDGPLAK</sequence>
<dbReference type="Proteomes" id="UP000823775">
    <property type="component" value="Unassembled WGS sequence"/>
</dbReference>
<comment type="caution">
    <text evidence="2">The sequence shown here is derived from an EMBL/GenBank/DDBJ whole genome shotgun (WGS) entry which is preliminary data.</text>
</comment>
<reference evidence="2 3" key="1">
    <citation type="journal article" date="2021" name="BMC Genomics">
        <title>Datura genome reveals duplications of psychoactive alkaloid biosynthetic genes and high mutation rate following tissue culture.</title>
        <authorList>
            <person name="Rajewski A."/>
            <person name="Carter-House D."/>
            <person name="Stajich J."/>
            <person name="Litt A."/>
        </authorList>
    </citation>
    <scope>NUCLEOTIDE SEQUENCE [LARGE SCALE GENOMIC DNA]</scope>
    <source>
        <strain evidence="2">AR-01</strain>
    </source>
</reference>